<evidence type="ECO:0008006" key="3">
    <source>
        <dbReference type="Google" id="ProtNLM"/>
    </source>
</evidence>
<proteinExistence type="predicted"/>
<name>A0A7H2BJM5_9MICC</name>
<evidence type="ECO:0000313" key="1">
    <source>
        <dbReference type="EMBL" id="QNV39871.1"/>
    </source>
</evidence>
<dbReference type="KEGG" id="rama:IDM48_11075"/>
<gene>
    <name evidence="1" type="ORF">IDM48_11075</name>
</gene>
<reference evidence="1 2" key="1">
    <citation type="submission" date="2020-09" db="EMBL/GenBank/DDBJ databases">
        <title>Investigation of environmental microbe.</title>
        <authorList>
            <person name="Ou Y."/>
            <person name="Kang Q."/>
        </authorList>
    </citation>
    <scope>NUCLEOTIDE SEQUENCE [LARGE SCALE GENOMIC DNA]</scope>
    <source>
        <strain evidence="1 2">KJZ-9</strain>
    </source>
</reference>
<evidence type="ECO:0000313" key="2">
    <source>
        <dbReference type="Proteomes" id="UP000516421"/>
    </source>
</evidence>
<dbReference type="EMBL" id="CP061538">
    <property type="protein sequence ID" value="QNV39871.1"/>
    <property type="molecule type" value="Genomic_DNA"/>
</dbReference>
<dbReference type="Gene3D" id="3.30.530.20">
    <property type="match status" value="1"/>
</dbReference>
<organism evidence="1 2">
    <name type="scientific">Rothia amarae</name>
    <dbReference type="NCBI Taxonomy" id="169480"/>
    <lineage>
        <taxon>Bacteria</taxon>
        <taxon>Bacillati</taxon>
        <taxon>Actinomycetota</taxon>
        <taxon>Actinomycetes</taxon>
        <taxon>Micrococcales</taxon>
        <taxon>Micrococcaceae</taxon>
        <taxon>Rothia</taxon>
    </lineage>
</organism>
<keyword evidence="2" id="KW-1185">Reference proteome</keyword>
<dbReference type="AlphaFoldDB" id="A0A7H2BJM5"/>
<protein>
    <recommendedName>
        <fullName evidence="3">SRPBCC domain-containing protein</fullName>
    </recommendedName>
</protein>
<dbReference type="RefSeq" id="WP_068172028.1">
    <property type="nucleotide sequence ID" value="NZ_CP061538.1"/>
</dbReference>
<accession>A0A7H2BJM5</accession>
<sequence length="175" mass="19314">MENLFSHVPAPSETATPAASSNTLQTAVYVQLDLSLEESWLAFTEYTHLWWPHQLKRDGESYIEIGERLLLEETEGGEKIVLGETQYFATQDVIAVQTHPGELNDAFKSGVSFVFEKESEKSSTVEICSGLIKPRDLADLELGVSAEDLGAAQLLLSGFARFMKTTLIVEDLSSN</sequence>
<dbReference type="Proteomes" id="UP000516421">
    <property type="component" value="Chromosome"/>
</dbReference>
<dbReference type="InterPro" id="IPR023393">
    <property type="entry name" value="START-like_dom_sf"/>
</dbReference>